<dbReference type="EMBL" id="JAAKDE010000006">
    <property type="protein sequence ID" value="MBA2132671.1"/>
    <property type="molecule type" value="Genomic_DNA"/>
</dbReference>
<dbReference type="RefSeq" id="WP_181339123.1">
    <property type="nucleotide sequence ID" value="NZ_JAAKDE010000006.1"/>
</dbReference>
<protein>
    <submittedName>
        <fullName evidence="1">Uncharacterized protein</fullName>
    </submittedName>
</protein>
<dbReference type="Proteomes" id="UP000657177">
    <property type="component" value="Unassembled WGS sequence"/>
</dbReference>
<evidence type="ECO:0000313" key="1">
    <source>
        <dbReference type="EMBL" id="MBA2132671.1"/>
    </source>
</evidence>
<proteinExistence type="predicted"/>
<evidence type="ECO:0000313" key="2">
    <source>
        <dbReference type="Proteomes" id="UP000657177"/>
    </source>
</evidence>
<comment type="caution">
    <text evidence="1">The sequence shown here is derived from an EMBL/GenBank/DDBJ whole genome shotgun (WGS) entry which is preliminary data.</text>
</comment>
<reference evidence="1" key="1">
    <citation type="submission" date="2020-06" db="EMBL/GenBank/DDBJ databases">
        <title>Novel chitinolytic bacterium.</title>
        <authorList>
            <person name="Ungkulpasvich U."/>
            <person name="Kosugi A."/>
            <person name="Uke A."/>
        </authorList>
    </citation>
    <scope>NUCLEOTIDE SEQUENCE</scope>
    <source>
        <strain evidence="1">UUS1-1</strain>
    </source>
</reference>
<sequence>MRSARCGLHGFVQAVFICEIGDKIREKQEVTFLWRIYWRWEIISRFFQINVEWQLGRGWFNQKKLGVKKVFGLLRHINKPENLDEITNILIYFNNNRHTMTEAEMEYKQKMLEKIKGMGEDKIYDLLLKELNNIP</sequence>
<organism evidence="1 2">
    <name type="scientific">Capillibacterium thermochitinicola</name>
    <dbReference type="NCBI Taxonomy" id="2699427"/>
    <lineage>
        <taxon>Bacteria</taxon>
        <taxon>Bacillati</taxon>
        <taxon>Bacillota</taxon>
        <taxon>Capillibacterium</taxon>
    </lineage>
</organism>
<gene>
    <name evidence="1" type="ORF">G5B42_03830</name>
</gene>
<name>A0A8J6HZH9_9FIRM</name>
<keyword evidence="2" id="KW-1185">Reference proteome</keyword>
<accession>A0A8J6HZH9</accession>
<dbReference type="AlphaFoldDB" id="A0A8J6HZH9"/>